<dbReference type="InterPro" id="IPR018658">
    <property type="entry name" value="DUF2089"/>
</dbReference>
<protein>
    <recommendedName>
        <fullName evidence="4">DUF2089 family protein</fullName>
    </recommendedName>
</protein>
<evidence type="ECO:0000313" key="3">
    <source>
        <dbReference type="EMBL" id="SBV90843.1"/>
    </source>
</evidence>
<dbReference type="EMBL" id="FLUM01000001">
    <property type="protein sequence ID" value="SBV90843.1"/>
    <property type="molecule type" value="Genomic_DNA"/>
</dbReference>
<dbReference type="SUPFAM" id="SSF88659">
    <property type="entry name" value="Sigma3 and sigma4 domains of RNA polymerase sigma factors"/>
    <property type="match status" value="1"/>
</dbReference>
<sequence>MKIEKIMLPCNCPSCQAQLKVKSLLCENCGTEVHGLYALPVLARLPVEEQEFILKFVKNSGSLKEMAKDLGLSYPTVRNLLDDIIEKIKSYEK</sequence>
<accession>A0A212IUI1</accession>
<name>A0A212IUI1_9BACT</name>
<feature type="domain" description="DUF2089" evidence="1">
    <location>
        <begin position="45"/>
        <end position="89"/>
    </location>
</feature>
<dbReference type="Pfam" id="PF22747">
    <property type="entry name" value="Zn_ribbon_DUF2089"/>
    <property type="match status" value="1"/>
</dbReference>
<proteinExistence type="predicted"/>
<reference evidence="3" key="1">
    <citation type="submission" date="2016-04" db="EMBL/GenBank/DDBJ databases">
        <authorList>
            <person name="Evans L.H."/>
            <person name="Alamgir A."/>
            <person name="Owens N."/>
            <person name="Weber N.D."/>
            <person name="Virtaneva K."/>
            <person name="Barbian K."/>
            <person name="Babar A."/>
            <person name="Rosenke K."/>
        </authorList>
    </citation>
    <scope>NUCLEOTIDE SEQUENCE</scope>
    <source>
        <strain evidence="3">86-1</strain>
    </source>
</reference>
<organism evidence="3">
    <name type="scientific">uncultured Dysgonomonas sp</name>
    <dbReference type="NCBI Taxonomy" id="206096"/>
    <lineage>
        <taxon>Bacteria</taxon>
        <taxon>Pseudomonadati</taxon>
        <taxon>Bacteroidota</taxon>
        <taxon>Bacteroidia</taxon>
        <taxon>Bacteroidales</taxon>
        <taxon>Dysgonomonadaceae</taxon>
        <taxon>Dysgonomonas</taxon>
        <taxon>environmental samples</taxon>
    </lineage>
</organism>
<dbReference type="AlphaFoldDB" id="A0A212IUI1"/>
<dbReference type="Pfam" id="PF09862">
    <property type="entry name" value="DUF2089"/>
    <property type="match status" value="1"/>
</dbReference>
<dbReference type="InterPro" id="IPR053957">
    <property type="entry name" value="DUF2089_Zn_ribbon"/>
</dbReference>
<evidence type="ECO:0000259" key="2">
    <source>
        <dbReference type="Pfam" id="PF22747"/>
    </source>
</evidence>
<evidence type="ECO:0000259" key="1">
    <source>
        <dbReference type="Pfam" id="PF09862"/>
    </source>
</evidence>
<feature type="domain" description="DUF2089" evidence="2">
    <location>
        <begin position="12"/>
        <end position="40"/>
    </location>
</feature>
<evidence type="ECO:0008006" key="4">
    <source>
        <dbReference type="Google" id="ProtNLM"/>
    </source>
</evidence>
<dbReference type="InterPro" id="IPR013324">
    <property type="entry name" value="RNA_pol_sigma_r3/r4-like"/>
</dbReference>
<gene>
    <name evidence="3" type="ORF">KL86DYS1_10180</name>
</gene>